<dbReference type="SUPFAM" id="SSF89155">
    <property type="entry name" value="TorD-like"/>
    <property type="match status" value="1"/>
</dbReference>
<dbReference type="InterPro" id="IPR050289">
    <property type="entry name" value="TorD/DmsD_chaperones"/>
</dbReference>
<dbReference type="Gene3D" id="1.10.3480.10">
    <property type="entry name" value="TorD-like"/>
    <property type="match status" value="1"/>
</dbReference>
<dbReference type="InterPro" id="IPR036411">
    <property type="entry name" value="TorD-like_sf"/>
</dbReference>
<evidence type="ECO:0000256" key="1">
    <source>
        <dbReference type="ARBA" id="ARBA00023186"/>
    </source>
</evidence>
<dbReference type="InterPro" id="IPR020945">
    <property type="entry name" value="DMSO/NO3_reduct_chaperone"/>
</dbReference>
<protein>
    <submittedName>
        <fullName evidence="2">Molecular chaperone TorD family protein</fullName>
    </submittedName>
</protein>
<dbReference type="KEGG" id="dog:HP555_14000"/>
<accession>A0A7T5VFL3</accession>
<keyword evidence="1" id="KW-0143">Chaperone</keyword>
<dbReference type="Pfam" id="PF02613">
    <property type="entry name" value="Nitrate_red_del"/>
    <property type="match status" value="1"/>
</dbReference>
<gene>
    <name evidence="2" type="ORF">HP555_14000</name>
</gene>
<name>A0A7T5VFL3_9BACT</name>
<dbReference type="RefSeq" id="WP_199263184.1">
    <property type="nucleotide sequence ID" value="NZ_CP054140.1"/>
</dbReference>
<proteinExistence type="predicted"/>
<organism evidence="2 3">
    <name type="scientific">Desulfobulbus oligotrophicus</name>
    <dbReference type="NCBI Taxonomy" id="1909699"/>
    <lineage>
        <taxon>Bacteria</taxon>
        <taxon>Pseudomonadati</taxon>
        <taxon>Thermodesulfobacteriota</taxon>
        <taxon>Desulfobulbia</taxon>
        <taxon>Desulfobulbales</taxon>
        <taxon>Desulfobulbaceae</taxon>
        <taxon>Desulfobulbus</taxon>
    </lineage>
</organism>
<dbReference type="EMBL" id="CP054140">
    <property type="protein sequence ID" value="QQG66894.1"/>
    <property type="molecule type" value="Genomic_DNA"/>
</dbReference>
<keyword evidence="3" id="KW-1185">Reference proteome</keyword>
<sequence length="200" mass="23235">MPGLTCSSHQCADTVAETTILSRLYSFLALTMHYPDPELCNTVFFEAMTSLLESLGSQTELSLLRDWLNQTPDPLNDLRTAYTHLFITADSGETIPPYASIYRDGNGTLQGRSTEQIRNFYRQCGFDITDTNEPADHIRFQLDFLAALTSEARFEDEQFFLQTFFRPWFELFQKKFMQEARHPFYTVSIQLIDFFTKEEQ</sequence>
<dbReference type="PANTHER" id="PTHR34227:SF1">
    <property type="entry name" value="DIMETHYL SULFOXIDE REDUCTASE CHAPERONE-RELATED"/>
    <property type="match status" value="1"/>
</dbReference>
<dbReference type="AlphaFoldDB" id="A0A7T5VFL3"/>
<evidence type="ECO:0000313" key="2">
    <source>
        <dbReference type="EMBL" id="QQG66894.1"/>
    </source>
</evidence>
<evidence type="ECO:0000313" key="3">
    <source>
        <dbReference type="Proteomes" id="UP000596092"/>
    </source>
</evidence>
<dbReference type="Proteomes" id="UP000596092">
    <property type="component" value="Chromosome"/>
</dbReference>
<dbReference type="PANTHER" id="PTHR34227">
    <property type="entry name" value="CHAPERONE PROTEIN YCDY"/>
    <property type="match status" value="1"/>
</dbReference>
<reference evidence="2 3" key="1">
    <citation type="submission" date="2020-05" db="EMBL/GenBank/DDBJ databases">
        <title>Complete genome of Desulfobulbus oligotrophicus.</title>
        <authorList>
            <person name="Podar M."/>
        </authorList>
    </citation>
    <scope>NUCLEOTIDE SEQUENCE [LARGE SCALE GENOMIC DNA]</scope>
    <source>
        <strain evidence="2 3">Prop6</strain>
    </source>
</reference>